<evidence type="ECO:0000313" key="9">
    <source>
        <dbReference type="Ensembl" id="ENSGMOP00000015908.2"/>
    </source>
</evidence>
<dbReference type="Gene3D" id="3.30.200.20">
    <property type="entry name" value="Phosphorylase Kinase, domain 1"/>
    <property type="match status" value="1"/>
</dbReference>
<dbReference type="GO" id="GO:0005524">
    <property type="term" value="F:ATP binding"/>
    <property type="evidence" value="ECO:0007669"/>
    <property type="project" value="UniProtKB-UniRule"/>
</dbReference>
<dbReference type="GO" id="GO:0004674">
    <property type="term" value="F:protein serine/threonine kinase activity"/>
    <property type="evidence" value="ECO:0007669"/>
    <property type="project" value="UniProtKB-KW"/>
</dbReference>
<evidence type="ECO:0000256" key="7">
    <source>
        <dbReference type="PROSITE-ProRule" id="PRU10141"/>
    </source>
</evidence>
<dbReference type="OMA" id="WEFDSEC"/>
<dbReference type="Ensembl" id="ENSGMOT00000016313.2">
    <property type="protein sequence ID" value="ENSGMOP00000015908.2"/>
    <property type="gene ID" value="ENSGMOG00000014610.2"/>
</dbReference>
<keyword evidence="6 7" id="KW-0067">ATP-binding</keyword>
<dbReference type="RefSeq" id="XP_030233339.1">
    <property type="nucleotide sequence ID" value="XM_030377479.1"/>
</dbReference>
<dbReference type="GO" id="GO:0035556">
    <property type="term" value="P:intracellular signal transduction"/>
    <property type="evidence" value="ECO:0007669"/>
    <property type="project" value="TreeGrafter"/>
</dbReference>
<keyword evidence="4 7" id="KW-0547">Nucleotide-binding</keyword>
<dbReference type="PANTHER" id="PTHR24342:SF20">
    <property type="entry name" value="MYOSIN LIGHT CHAIN KINASE, SMOOTH MUSCLE"/>
    <property type="match status" value="1"/>
</dbReference>
<reference evidence="9" key="2">
    <citation type="submission" date="2025-09" db="UniProtKB">
        <authorList>
            <consortium name="Ensembl"/>
        </authorList>
    </citation>
    <scope>IDENTIFICATION</scope>
</reference>
<dbReference type="AlphaFoldDB" id="A0A8C5F8H2"/>
<feature type="binding site" evidence="7">
    <location>
        <position position="535"/>
    </location>
    <ligand>
        <name>ATP</name>
        <dbReference type="ChEBI" id="CHEBI:30616"/>
    </ligand>
</feature>
<dbReference type="SMART" id="SM00220">
    <property type="entry name" value="S_TKc"/>
    <property type="match status" value="1"/>
</dbReference>
<organism evidence="9 10">
    <name type="scientific">Gadus morhua</name>
    <name type="common">Atlantic cod</name>
    <dbReference type="NCBI Taxonomy" id="8049"/>
    <lineage>
        <taxon>Eukaryota</taxon>
        <taxon>Metazoa</taxon>
        <taxon>Chordata</taxon>
        <taxon>Craniata</taxon>
        <taxon>Vertebrata</taxon>
        <taxon>Euteleostomi</taxon>
        <taxon>Actinopterygii</taxon>
        <taxon>Neopterygii</taxon>
        <taxon>Teleostei</taxon>
        <taxon>Neoteleostei</taxon>
        <taxon>Acanthomorphata</taxon>
        <taxon>Zeiogadaria</taxon>
        <taxon>Gadariae</taxon>
        <taxon>Gadiformes</taxon>
        <taxon>Gadoidei</taxon>
        <taxon>Gadidae</taxon>
        <taxon>Gadus</taxon>
    </lineage>
</organism>
<dbReference type="PROSITE" id="PS00107">
    <property type="entry name" value="PROTEIN_KINASE_ATP"/>
    <property type="match status" value="1"/>
</dbReference>
<dbReference type="PROSITE" id="PS00108">
    <property type="entry name" value="PROTEIN_KINASE_ST"/>
    <property type="match status" value="1"/>
</dbReference>
<proteinExistence type="inferred from homology"/>
<comment type="similarity">
    <text evidence="1">Belongs to the protein kinase superfamily. CAMK Ser/Thr protein kinase family.</text>
</comment>
<gene>
    <name evidence="9" type="primary">mylk3</name>
</gene>
<dbReference type="InterPro" id="IPR011009">
    <property type="entry name" value="Kinase-like_dom_sf"/>
</dbReference>
<dbReference type="SUPFAM" id="SSF56112">
    <property type="entry name" value="Protein kinase-like (PK-like)"/>
    <property type="match status" value="1"/>
</dbReference>
<dbReference type="InterPro" id="IPR008271">
    <property type="entry name" value="Ser/Thr_kinase_AS"/>
</dbReference>
<feature type="domain" description="Protein kinase" evidence="8">
    <location>
        <begin position="506"/>
        <end position="761"/>
    </location>
</feature>
<keyword evidence="3" id="KW-0808">Transferase</keyword>
<dbReference type="GO" id="GO:0005634">
    <property type="term" value="C:nucleus"/>
    <property type="evidence" value="ECO:0007669"/>
    <property type="project" value="TreeGrafter"/>
</dbReference>
<dbReference type="Proteomes" id="UP000694546">
    <property type="component" value="Chromosome 14"/>
</dbReference>
<evidence type="ECO:0000259" key="8">
    <source>
        <dbReference type="PROSITE" id="PS50011"/>
    </source>
</evidence>
<evidence type="ECO:0000256" key="5">
    <source>
        <dbReference type="ARBA" id="ARBA00022777"/>
    </source>
</evidence>
<dbReference type="PANTHER" id="PTHR24342">
    <property type="entry name" value="SERINE/THREONINE-PROTEIN KINASE 17"/>
    <property type="match status" value="1"/>
</dbReference>
<keyword evidence="5" id="KW-0418">Kinase</keyword>
<keyword evidence="10" id="KW-1185">Reference proteome</keyword>
<accession>A0A8C5F8H2</accession>
<protein>
    <recommendedName>
        <fullName evidence="8">Protein kinase domain-containing protein</fullName>
    </recommendedName>
</protein>
<evidence type="ECO:0000256" key="3">
    <source>
        <dbReference type="ARBA" id="ARBA00022679"/>
    </source>
</evidence>
<name>A0A8C5F8H2_GADMO</name>
<dbReference type="Pfam" id="PF00069">
    <property type="entry name" value="Pkinase"/>
    <property type="match status" value="1"/>
</dbReference>
<dbReference type="GeneTree" id="ENSGT00940000160007"/>
<dbReference type="GeneID" id="115558927"/>
<dbReference type="PROSITE" id="PS50011">
    <property type="entry name" value="PROTEIN_KINASE_DOM"/>
    <property type="match status" value="1"/>
</dbReference>
<evidence type="ECO:0000256" key="1">
    <source>
        <dbReference type="ARBA" id="ARBA00006692"/>
    </source>
</evidence>
<dbReference type="InterPro" id="IPR017441">
    <property type="entry name" value="Protein_kinase_ATP_BS"/>
</dbReference>
<dbReference type="GO" id="GO:0043065">
    <property type="term" value="P:positive regulation of apoptotic process"/>
    <property type="evidence" value="ECO:0007669"/>
    <property type="project" value="TreeGrafter"/>
</dbReference>
<evidence type="ECO:0000256" key="4">
    <source>
        <dbReference type="ARBA" id="ARBA00022741"/>
    </source>
</evidence>
<sequence>MNKPETLASCIAKMYDGTKADTSGAASGAVRKPCIIPGSGIVNALGSMEVKLVRLESHVERIASGHADVLQRLDMVCKGLGCLEKGLAQIQRTLGREAECQAVDNQTDRSTSSKEGVQNACSEVEGPCWENRKLLKNLTQEGKSQRERLAGIEESVSSVDTMLEYIAEVFQSSKVVEFTLKGDVPWRIKGLLGSTILNGHQGDEQEYSGEQKPTPSIAVSPEKTLGENEAFQLISDSKVTSQEIKAANHDADSSIQTELAPPTSPHCPPTSVTMAKQVNKASFLIRDTPRKGTCRSKEVTLNSKKEPGRDQTIVRKTRDLLGKQETATGHVRDRPSDANSEDLAGVITKEPKFPVPASLSKTKVNALNTKQSVVCETISVAANEQDHSSSHETPALEEASTELSPNRCLWQRNTKVEADKGKNAFVQIEGVLSEPGSVQQTTQLQTGVHKELPKPPAPETVSLVGSLTAATALPHAVIDDCPPASAPFQHRIVTAKQVPMGSYYSIMPDEVLGGGRFGQVHKCAELSSGLTLAAKIIKVRVMRERDEVKNEIGVMNQLNHVNLIQLYDAFESRTNLILIMEYVEGGELFDRIVDENYKLTELDAIVFTKQICEGVQYLHQQYILHLDLKPENILCVSATGNQIKIIDFGLARKFRPREKLKVNFGTPEFLAPEVVNYDFVSFPTDMWSVGVIVYMLLSGLSPFLGDNDAETMNNILLGQWEFDSECFENVTSEAKDFISELLITAKSGRLSASGCTKHRWLNKLEEKAKHHQVTLKSQIKLQRYLAAQRQWKKHFYVVTAANRLQRFSQAANAV</sequence>
<evidence type="ECO:0000313" key="10">
    <source>
        <dbReference type="Proteomes" id="UP000694546"/>
    </source>
</evidence>
<keyword evidence="2" id="KW-0723">Serine/threonine-protein kinase</keyword>
<reference evidence="9" key="1">
    <citation type="submission" date="2025-08" db="UniProtKB">
        <authorList>
            <consortium name="Ensembl"/>
        </authorList>
    </citation>
    <scope>IDENTIFICATION</scope>
</reference>
<dbReference type="InterPro" id="IPR000719">
    <property type="entry name" value="Prot_kinase_dom"/>
</dbReference>
<evidence type="ECO:0000256" key="6">
    <source>
        <dbReference type="ARBA" id="ARBA00022840"/>
    </source>
</evidence>
<evidence type="ECO:0000256" key="2">
    <source>
        <dbReference type="ARBA" id="ARBA00022527"/>
    </source>
</evidence>
<dbReference type="Gene3D" id="1.10.510.10">
    <property type="entry name" value="Transferase(Phosphotransferase) domain 1"/>
    <property type="match status" value="1"/>
</dbReference>